<evidence type="ECO:0000313" key="1">
    <source>
        <dbReference type="EMBL" id="HIU02543.1"/>
    </source>
</evidence>
<dbReference type="Pfam" id="PF09579">
    <property type="entry name" value="Spore_YtfJ"/>
    <property type="match status" value="1"/>
</dbReference>
<dbReference type="PANTHER" id="PTHR39162:SF1">
    <property type="entry name" value="SPORULATION PROTEIN YTFJ"/>
    <property type="match status" value="1"/>
</dbReference>
<organism evidence="1 2">
    <name type="scientific">Candidatus Onthocola gallistercoris</name>
    <dbReference type="NCBI Taxonomy" id="2840876"/>
    <lineage>
        <taxon>Bacteria</taxon>
        <taxon>Bacillati</taxon>
        <taxon>Bacillota</taxon>
        <taxon>Bacilli</taxon>
        <taxon>Candidatus Onthocola</taxon>
    </lineage>
</organism>
<dbReference type="AlphaFoldDB" id="A0A9D1HG08"/>
<proteinExistence type="predicted"/>
<dbReference type="EMBL" id="DVLT01000034">
    <property type="protein sequence ID" value="HIU02543.1"/>
    <property type="molecule type" value="Genomic_DNA"/>
</dbReference>
<evidence type="ECO:0000313" key="2">
    <source>
        <dbReference type="Proteomes" id="UP000824164"/>
    </source>
</evidence>
<gene>
    <name evidence="1" type="ORF">IAB63_04760</name>
</gene>
<dbReference type="InterPro" id="IPR014229">
    <property type="entry name" value="Spore_YtfJ"/>
</dbReference>
<dbReference type="Proteomes" id="UP000824164">
    <property type="component" value="Unassembled WGS sequence"/>
</dbReference>
<sequence>MASSNFNSTVESLFGGLDGFLSTKTVVGEAVTINDTIIVPLVDVSFGMGAGSWGGQAKNSAAGGMNCKMAPSAVLVIHKGNVRMVPVENNPSVFTKLIDMIPDIMDRLTGQDPMDDQDVSEKVDTIIRDK</sequence>
<name>A0A9D1HG08_9FIRM</name>
<reference evidence="1" key="1">
    <citation type="submission" date="2020-10" db="EMBL/GenBank/DDBJ databases">
        <authorList>
            <person name="Gilroy R."/>
        </authorList>
    </citation>
    <scope>NUCLEOTIDE SEQUENCE</scope>
    <source>
        <strain evidence="1">CHK187-14744</strain>
    </source>
</reference>
<dbReference type="PANTHER" id="PTHR39162">
    <property type="entry name" value="GLL3345 PROTEIN"/>
    <property type="match status" value="1"/>
</dbReference>
<reference evidence="1" key="2">
    <citation type="journal article" date="2021" name="PeerJ">
        <title>Extensive microbial diversity within the chicken gut microbiome revealed by metagenomics and culture.</title>
        <authorList>
            <person name="Gilroy R."/>
            <person name="Ravi A."/>
            <person name="Getino M."/>
            <person name="Pursley I."/>
            <person name="Horton D.L."/>
            <person name="Alikhan N.F."/>
            <person name="Baker D."/>
            <person name="Gharbi K."/>
            <person name="Hall N."/>
            <person name="Watson M."/>
            <person name="Adriaenssens E.M."/>
            <person name="Foster-Nyarko E."/>
            <person name="Jarju S."/>
            <person name="Secka A."/>
            <person name="Antonio M."/>
            <person name="Oren A."/>
            <person name="Chaudhuri R.R."/>
            <person name="La Ragione R."/>
            <person name="Hildebrand F."/>
            <person name="Pallen M.J."/>
        </authorList>
    </citation>
    <scope>NUCLEOTIDE SEQUENCE</scope>
    <source>
        <strain evidence="1">CHK187-14744</strain>
    </source>
</reference>
<protein>
    <submittedName>
        <fullName evidence="1">Sporulation protein</fullName>
    </submittedName>
</protein>
<accession>A0A9D1HG08</accession>
<comment type="caution">
    <text evidence="1">The sequence shown here is derived from an EMBL/GenBank/DDBJ whole genome shotgun (WGS) entry which is preliminary data.</text>
</comment>